<feature type="transmembrane region" description="Helical" evidence="1">
    <location>
        <begin position="12"/>
        <end position="33"/>
    </location>
</feature>
<sequence>MTIYIYIRNNSRVSFGTITEIIIFFGFGVTALFSPLMHLNEILVIIAIYFFLLGMDFIKDFRMEIIPKKTKNKLKRKVRITLPVF</sequence>
<feature type="transmembrane region" description="Helical" evidence="1">
    <location>
        <begin position="39"/>
        <end position="58"/>
    </location>
</feature>
<dbReference type="AlphaFoldDB" id="A0A1M5STM0"/>
<accession>A0A1M5STM0</accession>
<dbReference type="RefSeq" id="WP_073127538.1">
    <property type="nucleotide sequence ID" value="NZ_BAABCH010000018.1"/>
</dbReference>
<name>A0A1M5STM0_9FIRM</name>
<proteinExistence type="predicted"/>
<organism evidence="2 3">
    <name type="scientific">Asaccharospora irregularis DSM 2635</name>
    <dbReference type="NCBI Taxonomy" id="1121321"/>
    <lineage>
        <taxon>Bacteria</taxon>
        <taxon>Bacillati</taxon>
        <taxon>Bacillota</taxon>
        <taxon>Clostridia</taxon>
        <taxon>Peptostreptococcales</taxon>
        <taxon>Peptostreptococcaceae</taxon>
        <taxon>Asaccharospora</taxon>
    </lineage>
</organism>
<protein>
    <submittedName>
        <fullName evidence="2">Uncharacterized protein</fullName>
    </submittedName>
</protein>
<evidence type="ECO:0000256" key="1">
    <source>
        <dbReference type="SAM" id="Phobius"/>
    </source>
</evidence>
<dbReference type="OrthoDB" id="1641596at2"/>
<dbReference type="STRING" id="1121321.SAMN04488530_1468"/>
<evidence type="ECO:0000313" key="2">
    <source>
        <dbReference type="EMBL" id="SHH41854.1"/>
    </source>
</evidence>
<gene>
    <name evidence="2" type="ORF">SAMN04488530_1468</name>
</gene>
<dbReference type="EMBL" id="FQWX01000046">
    <property type="protein sequence ID" value="SHH41854.1"/>
    <property type="molecule type" value="Genomic_DNA"/>
</dbReference>
<dbReference type="Proteomes" id="UP000243255">
    <property type="component" value="Unassembled WGS sequence"/>
</dbReference>
<reference evidence="3" key="1">
    <citation type="submission" date="2016-11" db="EMBL/GenBank/DDBJ databases">
        <authorList>
            <person name="Varghese N."/>
            <person name="Submissions S."/>
        </authorList>
    </citation>
    <scope>NUCLEOTIDE SEQUENCE [LARGE SCALE GENOMIC DNA]</scope>
    <source>
        <strain evidence="3">DSM 2635</strain>
    </source>
</reference>
<keyword evidence="1" id="KW-1133">Transmembrane helix</keyword>
<keyword evidence="1" id="KW-0812">Transmembrane</keyword>
<keyword evidence="1" id="KW-0472">Membrane</keyword>
<evidence type="ECO:0000313" key="3">
    <source>
        <dbReference type="Proteomes" id="UP000243255"/>
    </source>
</evidence>
<keyword evidence="3" id="KW-1185">Reference proteome</keyword>